<dbReference type="KEGG" id="tbw:NCTC13354_01567"/>
<name>A0A448PG27_9ACTO</name>
<organism evidence="1 2">
    <name type="scientific">Trueperella bialowiezensis</name>
    <dbReference type="NCBI Taxonomy" id="312285"/>
    <lineage>
        <taxon>Bacteria</taxon>
        <taxon>Bacillati</taxon>
        <taxon>Actinomycetota</taxon>
        <taxon>Actinomycetes</taxon>
        <taxon>Actinomycetales</taxon>
        <taxon>Actinomycetaceae</taxon>
        <taxon>Trueperella</taxon>
    </lineage>
</organism>
<keyword evidence="2" id="KW-1185">Reference proteome</keyword>
<gene>
    <name evidence="1" type="ORF">NCTC13354_01567</name>
</gene>
<sequence>MRGFALNHTTSSASLGLRLAGLVEIPAARRVVEDIEVAGRAGTLTRLGGWHDTLITLPLAINLTKGTHVFDKAAVALMSATTIGLSGEPGVFRHIKHASVSPLRRELASWGMFDVELTCAPFTYLDSGLETVTLTKSGQVNNPGLIESAPIITVYGTGRLTLTINNTAYQVSAPAGQVTLDSARLVAHVAGRIQTDALTGDFPRLTPGSNTFTFGAGVSRVEITGNWRSL</sequence>
<reference evidence="1 2" key="1">
    <citation type="submission" date="2018-12" db="EMBL/GenBank/DDBJ databases">
        <authorList>
            <consortium name="Pathogen Informatics"/>
        </authorList>
    </citation>
    <scope>NUCLEOTIDE SEQUENCE [LARGE SCALE GENOMIC DNA]</scope>
    <source>
        <strain evidence="1 2">NCTC13354</strain>
    </source>
</reference>
<accession>A0A448PG27</accession>
<proteinExistence type="predicted"/>
<evidence type="ECO:0000313" key="1">
    <source>
        <dbReference type="EMBL" id="VEI13844.1"/>
    </source>
</evidence>
<evidence type="ECO:0000313" key="2">
    <source>
        <dbReference type="Proteomes" id="UP000269542"/>
    </source>
</evidence>
<dbReference type="AlphaFoldDB" id="A0A448PG27"/>
<protein>
    <submittedName>
        <fullName evidence="1">Phage-related protein</fullName>
    </submittedName>
</protein>
<dbReference type="Proteomes" id="UP000269542">
    <property type="component" value="Chromosome"/>
</dbReference>
<dbReference type="RefSeq" id="WP_126416904.1">
    <property type="nucleotide sequence ID" value="NZ_LR134476.1"/>
</dbReference>
<dbReference type="OrthoDB" id="3266310at2"/>
<dbReference type="EMBL" id="LR134476">
    <property type="protein sequence ID" value="VEI13844.1"/>
    <property type="molecule type" value="Genomic_DNA"/>
</dbReference>